<evidence type="ECO:0000313" key="1">
    <source>
        <dbReference type="EMBL" id="CAE8593426.1"/>
    </source>
</evidence>
<dbReference type="AlphaFoldDB" id="A0A813DZC8"/>
<evidence type="ECO:0000313" key="2">
    <source>
        <dbReference type="Proteomes" id="UP000654075"/>
    </source>
</evidence>
<gene>
    <name evidence="1" type="ORF">PGLA1383_LOCUS12021</name>
</gene>
<dbReference type="EMBL" id="CAJNNV010006326">
    <property type="protein sequence ID" value="CAE8593426.1"/>
    <property type="molecule type" value="Genomic_DNA"/>
</dbReference>
<feature type="non-terminal residue" evidence="1">
    <location>
        <position position="1"/>
    </location>
</feature>
<accession>A0A813DZC8</accession>
<protein>
    <submittedName>
        <fullName evidence="1">Uncharacterized protein</fullName>
    </submittedName>
</protein>
<feature type="non-terminal residue" evidence="1">
    <location>
        <position position="137"/>
    </location>
</feature>
<sequence length="137" mass="15450">DLSAQQRECFGVPAKIFAKLMLPDEEICNRPFYLEMDGGERETSHRHDLCSHLHFSSFPCNVSEFCSAGGEAAQPSGDNSVYSLAKVQRFNIVHVLDSRRISRLEKHASTLWQVSAHLSRALVSEEVRVGYLSKEVR</sequence>
<keyword evidence="2" id="KW-1185">Reference proteome</keyword>
<dbReference type="Proteomes" id="UP000654075">
    <property type="component" value="Unassembled WGS sequence"/>
</dbReference>
<reference evidence="1" key="1">
    <citation type="submission" date="2021-02" db="EMBL/GenBank/DDBJ databases">
        <authorList>
            <person name="Dougan E. K."/>
            <person name="Rhodes N."/>
            <person name="Thang M."/>
            <person name="Chan C."/>
        </authorList>
    </citation>
    <scope>NUCLEOTIDE SEQUENCE</scope>
</reference>
<organism evidence="1 2">
    <name type="scientific">Polarella glacialis</name>
    <name type="common">Dinoflagellate</name>
    <dbReference type="NCBI Taxonomy" id="89957"/>
    <lineage>
        <taxon>Eukaryota</taxon>
        <taxon>Sar</taxon>
        <taxon>Alveolata</taxon>
        <taxon>Dinophyceae</taxon>
        <taxon>Suessiales</taxon>
        <taxon>Suessiaceae</taxon>
        <taxon>Polarella</taxon>
    </lineage>
</organism>
<proteinExistence type="predicted"/>
<name>A0A813DZC8_POLGL</name>
<comment type="caution">
    <text evidence="1">The sequence shown here is derived from an EMBL/GenBank/DDBJ whole genome shotgun (WGS) entry which is preliminary data.</text>
</comment>